<dbReference type="Proteomes" id="UP000694846">
    <property type="component" value="Unplaced"/>
</dbReference>
<dbReference type="InterPro" id="IPR009057">
    <property type="entry name" value="Homeodomain-like_sf"/>
</dbReference>
<dbReference type="Gene3D" id="1.10.10.60">
    <property type="entry name" value="Homeodomain-like"/>
    <property type="match status" value="1"/>
</dbReference>
<dbReference type="OrthoDB" id="6626020at2759"/>
<dbReference type="Pfam" id="PF03184">
    <property type="entry name" value="DDE_1"/>
    <property type="match status" value="1"/>
</dbReference>
<dbReference type="PANTHER" id="PTHR19303">
    <property type="entry name" value="TRANSPOSON"/>
    <property type="match status" value="1"/>
</dbReference>
<reference evidence="5" key="1">
    <citation type="submission" date="2025-08" db="UniProtKB">
        <authorList>
            <consortium name="RefSeq"/>
        </authorList>
    </citation>
    <scope>IDENTIFICATION</scope>
    <source>
        <tissue evidence="5">Whole body</tissue>
    </source>
</reference>
<evidence type="ECO:0000259" key="3">
    <source>
        <dbReference type="PROSITE" id="PS51253"/>
    </source>
</evidence>
<evidence type="ECO:0000313" key="5">
    <source>
        <dbReference type="RefSeq" id="XP_025415277.1"/>
    </source>
</evidence>
<dbReference type="InterPro" id="IPR004875">
    <property type="entry name" value="DDE_SF_endonuclease_dom"/>
</dbReference>
<keyword evidence="2" id="KW-0238">DNA-binding</keyword>
<evidence type="ECO:0000313" key="4">
    <source>
        <dbReference type="Proteomes" id="UP000694846"/>
    </source>
</evidence>
<evidence type="ECO:0000256" key="1">
    <source>
        <dbReference type="ARBA" id="ARBA00004123"/>
    </source>
</evidence>
<dbReference type="RefSeq" id="XP_025415277.1">
    <property type="nucleotide sequence ID" value="XM_025559492.1"/>
</dbReference>
<gene>
    <name evidence="5" type="primary">LOC112686986</name>
</gene>
<dbReference type="PROSITE" id="PS51253">
    <property type="entry name" value="HTH_CENPB"/>
    <property type="match status" value="1"/>
</dbReference>
<sequence>MFLRWKKKIEILAKLDKDETSVSLARLYNIGKATVTDIKNNRHAIIDFASKMDSDDGIKRRKVMKVVKYHDLDKAMEMWFIQKRSLNELISGPLICEKALKMNTKLNGPEDCKTSSGWLHKFKSRHGIRELHIQGELLSADSSSAENFKQTFQLFVEKEGYSQDSVYNADESGLFWKALPRKSLVSCQEHTARGFKVSKERITIMTCNDAAGTHKLPLLLIGKSKKPRCFKNIKSLPDHHKTGKVLLSLNIAPTYLSAEVLNLIDPDYQVMFFPPNVTSLIRP</sequence>
<dbReference type="SUPFAM" id="SSF46689">
    <property type="entry name" value="Homeodomain-like"/>
    <property type="match status" value="1"/>
</dbReference>
<dbReference type="AlphaFoldDB" id="A0A8B8FWR2"/>
<comment type="subcellular location">
    <subcellularLocation>
        <location evidence="1">Nucleus</location>
    </subcellularLocation>
</comment>
<keyword evidence="4" id="KW-1185">Reference proteome</keyword>
<dbReference type="Pfam" id="PF03221">
    <property type="entry name" value="HTH_Tnp_Tc5"/>
    <property type="match status" value="1"/>
</dbReference>
<feature type="domain" description="HTH CENPB-type" evidence="3">
    <location>
        <begin position="60"/>
        <end position="132"/>
    </location>
</feature>
<dbReference type="InterPro" id="IPR006600">
    <property type="entry name" value="HTH_CenpB_DNA-bd_dom"/>
</dbReference>
<organism evidence="4 5">
    <name type="scientific">Sipha flava</name>
    <name type="common">yellow sugarcane aphid</name>
    <dbReference type="NCBI Taxonomy" id="143950"/>
    <lineage>
        <taxon>Eukaryota</taxon>
        <taxon>Metazoa</taxon>
        <taxon>Ecdysozoa</taxon>
        <taxon>Arthropoda</taxon>
        <taxon>Hexapoda</taxon>
        <taxon>Insecta</taxon>
        <taxon>Pterygota</taxon>
        <taxon>Neoptera</taxon>
        <taxon>Paraneoptera</taxon>
        <taxon>Hemiptera</taxon>
        <taxon>Sternorrhyncha</taxon>
        <taxon>Aphidomorpha</taxon>
        <taxon>Aphidoidea</taxon>
        <taxon>Aphididae</taxon>
        <taxon>Sipha</taxon>
    </lineage>
</organism>
<dbReference type="PANTHER" id="PTHR19303:SF16">
    <property type="entry name" value="JERKY PROTEIN HOMOLOG-LIKE"/>
    <property type="match status" value="1"/>
</dbReference>
<accession>A0A8B8FWR2</accession>
<protein>
    <submittedName>
        <fullName evidence="5">Jerky protein homolog-like</fullName>
    </submittedName>
</protein>
<proteinExistence type="predicted"/>
<name>A0A8B8FWR2_9HEMI</name>
<dbReference type="GeneID" id="112686986"/>
<dbReference type="SMART" id="SM00674">
    <property type="entry name" value="CENPB"/>
    <property type="match status" value="1"/>
</dbReference>
<evidence type="ECO:0000256" key="2">
    <source>
        <dbReference type="ARBA" id="ARBA00023125"/>
    </source>
</evidence>
<dbReference type="GO" id="GO:0003677">
    <property type="term" value="F:DNA binding"/>
    <property type="evidence" value="ECO:0007669"/>
    <property type="project" value="UniProtKB-KW"/>
</dbReference>
<dbReference type="InterPro" id="IPR050863">
    <property type="entry name" value="CenT-Element_Derived"/>
</dbReference>
<dbReference type="GO" id="GO:0005634">
    <property type="term" value="C:nucleus"/>
    <property type="evidence" value="ECO:0007669"/>
    <property type="project" value="UniProtKB-SubCell"/>
</dbReference>